<feature type="transmembrane region" description="Helical" evidence="1">
    <location>
        <begin position="182"/>
        <end position="200"/>
    </location>
</feature>
<gene>
    <name evidence="4" type="ORF">FF011L_07540</name>
</gene>
<feature type="domain" description="Alpha/beta-hydrolase catalytic" evidence="2">
    <location>
        <begin position="273"/>
        <end position="558"/>
    </location>
</feature>
<reference evidence="4 5" key="1">
    <citation type="submission" date="2019-02" db="EMBL/GenBank/DDBJ databases">
        <title>Deep-cultivation of Planctomycetes and their phenomic and genomic characterization uncovers novel biology.</title>
        <authorList>
            <person name="Wiegand S."/>
            <person name="Jogler M."/>
            <person name="Boedeker C."/>
            <person name="Pinto D."/>
            <person name="Vollmers J."/>
            <person name="Rivas-Marin E."/>
            <person name="Kohn T."/>
            <person name="Peeters S.H."/>
            <person name="Heuer A."/>
            <person name="Rast P."/>
            <person name="Oberbeckmann S."/>
            <person name="Bunk B."/>
            <person name="Jeske O."/>
            <person name="Meyerdierks A."/>
            <person name="Storesund J.E."/>
            <person name="Kallscheuer N."/>
            <person name="Luecker S."/>
            <person name="Lage O.M."/>
            <person name="Pohl T."/>
            <person name="Merkel B.J."/>
            <person name="Hornburger P."/>
            <person name="Mueller R.-W."/>
            <person name="Bruemmer F."/>
            <person name="Labrenz M."/>
            <person name="Spormann A.M."/>
            <person name="Op den Camp H."/>
            <person name="Overmann J."/>
            <person name="Amann R."/>
            <person name="Jetten M.S.M."/>
            <person name="Mascher T."/>
            <person name="Medema M.H."/>
            <person name="Devos D.P."/>
            <person name="Kaster A.-K."/>
            <person name="Ovreas L."/>
            <person name="Rohde M."/>
            <person name="Galperin M.Y."/>
            <person name="Jogler C."/>
        </authorList>
    </citation>
    <scope>NUCLEOTIDE SEQUENCE [LARGE SCALE GENOMIC DNA]</scope>
    <source>
        <strain evidence="4 5">FF011L</strain>
    </source>
</reference>
<evidence type="ECO:0000259" key="2">
    <source>
        <dbReference type="Pfam" id="PF10081"/>
    </source>
</evidence>
<keyword evidence="1" id="KW-0812">Transmembrane</keyword>
<feature type="transmembrane region" description="Helical" evidence="1">
    <location>
        <begin position="60"/>
        <end position="86"/>
    </location>
</feature>
<evidence type="ECO:0000259" key="3">
    <source>
        <dbReference type="Pfam" id="PF15420"/>
    </source>
</evidence>
<dbReference type="EMBL" id="CP036262">
    <property type="protein sequence ID" value="QDS92018.1"/>
    <property type="molecule type" value="Genomic_DNA"/>
</dbReference>
<feature type="transmembrane region" description="Helical" evidence="1">
    <location>
        <begin position="33"/>
        <end position="54"/>
    </location>
</feature>
<dbReference type="InterPro" id="IPR027788">
    <property type="entry name" value="Alpha/beta-hydrolase_N_dom"/>
</dbReference>
<dbReference type="Pfam" id="PF15420">
    <property type="entry name" value="Abhydrolase_9_N"/>
    <property type="match status" value="1"/>
</dbReference>
<feature type="transmembrane region" description="Helical" evidence="1">
    <location>
        <begin position="136"/>
        <end position="161"/>
    </location>
</feature>
<evidence type="ECO:0000313" key="5">
    <source>
        <dbReference type="Proteomes" id="UP000320672"/>
    </source>
</evidence>
<keyword evidence="1" id="KW-1133">Transmembrane helix</keyword>
<dbReference type="InterPro" id="IPR027787">
    <property type="entry name" value="Alpha/beta-hydrolase_catalytic"/>
</dbReference>
<accession>A0A517MAV6</accession>
<name>A0A517MAV6_9BACT</name>
<dbReference type="Pfam" id="PF10081">
    <property type="entry name" value="Abhydrolase_9"/>
    <property type="match status" value="1"/>
</dbReference>
<dbReference type="Proteomes" id="UP000320672">
    <property type="component" value="Chromosome"/>
</dbReference>
<evidence type="ECO:0008006" key="6">
    <source>
        <dbReference type="Google" id="ProtNLM"/>
    </source>
</evidence>
<evidence type="ECO:0000256" key="1">
    <source>
        <dbReference type="SAM" id="Phobius"/>
    </source>
</evidence>
<proteinExistence type="predicted"/>
<keyword evidence="5" id="KW-1185">Reference proteome</keyword>
<evidence type="ECO:0000313" key="4">
    <source>
        <dbReference type="EMBL" id="QDS92018.1"/>
    </source>
</evidence>
<feature type="domain" description="Alpha/beta-hydrolase N-terminal" evidence="3">
    <location>
        <begin position="50"/>
        <end position="256"/>
    </location>
</feature>
<dbReference type="OrthoDB" id="4397445at2"/>
<organism evidence="4 5">
    <name type="scientific">Roseimaritima multifibrata</name>
    <dbReference type="NCBI Taxonomy" id="1930274"/>
    <lineage>
        <taxon>Bacteria</taxon>
        <taxon>Pseudomonadati</taxon>
        <taxon>Planctomycetota</taxon>
        <taxon>Planctomycetia</taxon>
        <taxon>Pirellulales</taxon>
        <taxon>Pirellulaceae</taxon>
        <taxon>Roseimaritima</taxon>
    </lineage>
</organism>
<feature type="transmembrane region" description="Helical" evidence="1">
    <location>
        <begin position="98"/>
        <end position="116"/>
    </location>
</feature>
<dbReference type="KEGG" id="rml:FF011L_07540"/>
<keyword evidence="1" id="KW-0472">Membrane</keyword>
<dbReference type="InterPro" id="IPR012037">
    <property type="entry name" value="Alpha/beta-hydrolase_fam"/>
</dbReference>
<dbReference type="AlphaFoldDB" id="A0A517MAV6"/>
<dbReference type="PIRSF" id="PIRSF007542">
    <property type="entry name" value="UCP007542"/>
    <property type="match status" value="1"/>
</dbReference>
<protein>
    <recommendedName>
        <fullName evidence="6">Alpha/beta-hydrolase family protein</fullName>
    </recommendedName>
</protein>
<sequence>MNRLNGQYLTRIKNTRLESSPVKKWLHEYSRSFSYVGLVVATLLFAGSVSPSLLPRPPVVQGILSGFVLAIGYGIGVLLVLTWRFLQLPIVSDKTKLWGKRVSTVMVGIIAFYFVWSTSDWQNSIRERMDMPPVESAYPITFFTIAILWSWGLVLLARFLLRCNRYLSAKLRRFVPRRIATGISTFIVFLVTIFVANGVVTDGALNLADNFFLQADQMIDEGIERPERSLVCGSPDSLVPWDMIGRKGKTFIAGGPTAESIEAVTGETSLEPVRVYVGMETIDDEVSQAKLALQELIRVGGFDRSILIVATPTGTGWLDPGAVDTVEYLHNGDTATVSIQYSYLPSWITILIDPDRSKRSARALFTTVYDYWKGLPKNGRPKLYLQGLSLGSLGSEDAADLLTIFEDPIHGAVWSGPPFPSQQWKKIVHDRNPGTPEWMPTYRQQRIIRFTAQENHLQIDKPWGAMRNVYIQYASDPMVWFSHDLAWRPPAWLNEPRGPDVSPQLQWYPLVTYLQVAFDLAISTSVPVGHGHNYSPASYIDAWIGVTDPEGWTPEKIALLKETIVPPIDPDP</sequence>